<protein>
    <submittedName>
        <fullName evidence="1">Uncharacterized protein</fullName>
    </submittedName>
</protein>
<organism evidence="1 2">
    <name type="scientific">Candidatus Yonathbacteria bacterium RIFCSPHIGHO2_02_FULL_44_14</name>
    <dbReference type="NCBI Taxonomy" id="1802724"/>
    <lineage>
        <taxon>Bacteria</taxon>
        <taxon>Candidatus Yonathiibacteriota</taxon>
    </lineage>
</organism>
<evidence type="ECO:0000313" key="1">
    <source>
        <dbReference type="EMBL" id="OHA80699.1"/>
    </source>
</evidence>
<evidence type="ECO:0000313" key="2">
    <source>
        <dbReference type="Proteomes" id="UP000179118"/>
    </source>
</evidence>
<reference evidence="1 2" key="1">
    <citation type="journal article" date="2016" name="Nat. Commun.">
        <title>Thousands of microbial genomes shed light on interconnected biogeochemical processes in an aquifer system.</title>
        <authorList>
            <person name="Anantharaman K."/>
            <person name="Brown C.T."/>
            <person name="Hug L.A."/>
            <person name="Sharon I."/>
            <person name="Castelle C.J."/>
            <person name="Probst A.J."/>
            <person name="Thomas B.C."/>
            <person name="Singh A."/>
            <person name="Wilkins M.J."/>
            <person name="Karaoz U."/>
            <person name="Brodie E.L."/>
            <person name="Williams K.H."/>
            <person name="Hubbard S.S."/>
            <person name="Banfield J.F."/>
        </authorList>
    </citation>
    <scope>NUCLEOTIDE SEQUENCE [LARGE SCALE GENOMIC DNA]</scope>
</reference>
<dbReference type="Proteomes" id="UP000179118">
    <property type="component" value="Unassembled WGS sequence"/>
</dbReference>
<gene>
    <name evidence="1" type="ORF">A3D51_04000</name>
</gene>
<accession>A0A1G2S7M7</accession>
<comment type="caution">
    <text evidence="1">The sequence shown here is derived from an EMBL/GenBank/DDBJ whole genome shotgun (WGS) entry which is preliminary data.</text>
</comment>
<proteinExistence type="predicted"/>
<name>A0A1G2S7M7_9BACT</name>
<dbReference type="EMBL" id="MHUT01000017">
    <property type="protein sequence ID" value="OHA80699.1"/>
    <property type="molecule type" value="Genomic_DNA"/>
</dbReference>
<sequence>MDHAPQPHHREGIQEQLDKAYDEGHRDNEAINNAEAAIGSYKREIAEIKGVTDEVGEAVVSHELEPVLSRLREKGYLDASFEGKEVHNLEIRPLTEEQALSEYRNSGGEIRYSVIQENFPYTMPKQENLDVMIMKFDQIIRDSDDVIVEMNNLGVRPLAYEELIQYVIANPSNEQLLVALGSKHDHAAPRHWVIGVNSDERRLDSVSWVSRSEGDRFPVTPK</sequence>
<dbReference type="AlphaFoldDB" id="A0A1G2S7M7"/>